<dbReference type="SUPFAM" id="SSF56112">
    <property type="entry name" value="Protein kinase-like (PK-like)"/>
    <property type="match status" value="1"/>
</dbReference>
<evidence type="ECO:0000259" key="1">
    <source>
        <dbReference type="PROSITE" id="PS50011"/>
    </source>
</evidence>
<dbReference type="Proteomes" id="UP001497444">
    <property type="component" value="Chromosome 2"/>
</dbReference>
<dbReference type="Pfam" id="PF00069">
    <property type="entry name" value="Pkinase"/>
    <property type="match status" value="1"/>
</dbReference>
<protein>
    <recommendedName>
        <fullName evidence="1">Protein kinase domain-containing protein</fullName>
    </recommendedName>
</protein>
<dbReference type="EMBL" id="OZ020097">
    <property type="protein sequence ID" value="CAK9269189.1"/>
    <property type="molecule type" value="Genomic_DNA"/>
</dbReference>
<evidence type="ECO:0000313" key="2">
    <source>
        <dbReference type="EMBL" id="CAK9269189.1"/>
    </source>
</evidence>
<feature type="domain" description="Protein kinase" evidence="1">
    <location>
        <begin position="1"/>
        <end position="181"/>
    </location>
</feature>
<organism evidence="2 3">
    <name type="scientific">Sphagnum jensenii</name>
    <dbReference type="NCBI Taxonomy" id="128206"/>
    <lineage>
        <taxon>Eukaryota</taxon>
        <taxon>Viridiplantae</taxon>
        <taxon>Streptophyta</taxon>
        <taxon>Embryophyta</taxon>
        <taxon>Bryophyta</taxon>
        <taxon>Sphagnophytina</taxon>
        <taxon>Sphagnopsida</taxon>
        <taxon>Sphagnales</taxon>
        <taxon>Sphagnaceae</taxon>
        <taxon>Sphagnum</taxon>
    </lineage>
</organism>
<sequence length="185" mass="20510">MDVRTNQQLGFCVGFTNGKQCKNSFQKGDPKDADFEPRVADFGLARLISAYETHVSTDIAGTFGYIPPEYGQSWRSTTRGDVYSYGVILLELLTGKEPTGVDFKNIEGGNLVGWVRQMIKQGAAQETLDATVSNGPWKMSMLKVLHIANLCTAEDPLMRPTMLQVVKYLKDVEAAPQLPIFDSRQ</sequence>
<dbReference type="PROSITE" id="PS50011">
    <property type="entry name" value="PROTEIN_KINASE_DOM"/>
    <property type="match status" value="1"/>
</dbReference>
<proteinExistence type="predicted"/>
<name>A0ABP0WS27_9BRYO</name>
<dbReference type="InterPro" id="IPR011009">
    <property type="entry name" value="Kinase-like_dom_sf"/>
</dbReference>
<keyword evidence="3" id="KW-1185">Reference proteome</keyword>
<dbReference type="InterPro" id="IPR051564">
    <property type="entry name" value="LRR_receptor-like_kinase"/>
</dbReference>
<dbReference type="PANTHER" id="PTHR48055">
    <property type="entry name" value="LEUCINE-RICH REPEAT RECEPTOR PROTEIN KINASE EMS1"/>
    <property type="match status" value="1"/>
</dbReference>
<reference evidence="2 3" key="1">
    <citation type="submission" date="2024-02" db="EMBL/GenBank/DDBJ databases">
        <authorList>
            <consortium name="ELIXIR-Norway"/>
            <consortium name="Elixir Norway"/>
        </authorList>
    </citation>
    <scope>NUCLEOTIDE SEQUENCE [LARGE SCALE GENOMIC DNA]</scope>
</reference>
<dbReference type="InterPro" id="IPR000719">
    <property type="entry name" value="Prot_kinase_dom"/>
</dbReference>
<accession>A0ABP0WS27</accession>
<gene>
    <name evidence="2" type="ORF">CSSPJE1EN1_LOCUS14667</name>
</gene>
<dbReference type="PANTHER" id="PTHR48055:SF6">
    <property type="entry name" value="LEUCINE-RICH REPEAT RECEPTOR PROTEIN KINASE MSP1"/>
    <property type="match status" value="1"/>
</dbReference>
<evidence type="ECO:0000313" key="3">
    <source>
        <dbReference type="Proteomes" id="UP001497444"/>
    </source>
</evidence>
<dbReference type="Gene3D" id="1.10.510.10">
    <property type="entry name" value="Transferase(Phosphotransferase) domain 1"/>
    <property type="match status" value="1"/>
</dbReference>